<dbReference type="EMBL" id="FR825082">
    <property type="protein sequence ID" value="CCA28229.1"/>
    <property type="molecule type" value="Genomic_DNA"/>
</dbReference>
<dbReference type="AlphaFoldDB" id="F0X2S8"/>
<feature type="region of interest" description="Disordered" evidence="1">
    <location>
        <begin position="264"/>
        <end position="299"/>
    </location>
</feature>
<reference evidence="2" key="2">
    <citation type="submission" date="2011-02" db="EMBL/GenBank/DDBJ databases">
        <authorList>
            <person name="MacLean D."/>
        </authorList>
    </citation>
    <scope>NUCLEOTIDE SEQUENCE</scope>
</reference>
<name>F0X2S8_9STRA</name>
<evidence type="ECO:0000256" key="1">
    <source>
        <dbReference type="SAM" id="MobiDB-lite"/>
    </source>
</evidence>
<sequence length="318" mass="36172">MESSKMSWMEIDHEHKKEVAKLGLSLKIKDIKYSELQSDHEQLDFEHKELAIHAEKLQQQIDLLSLQESNRPSFPTVSDAIGLQSPTVKDNLDTVSKQVDSGSELSCALANLWKNPMKKLNISIVSEPSSMKQLGVASGITEEEQKHKHVHAIQHKLEHLVAVHRQLHRRFATSDLNAKEPKRRVAVREERIKKLEASNRNITESLRNQVEKHVEELIHRRDPISNFRRAKSAPFECHGNIESTSFKTLRGGGAEAPLYHMDRPIHIPPIHEGSLSSSSSSTSEGSISEIGQQRDDPTRASESFFSRLYRSSMVFWRV</sequence>
<accession>F0X2S8</accession>
<reference evidence="2" key="1">
    <citation type="journal article" date="2011" name="PLoS Biol.">
        <title>Gene gain and loss during evolution of obligate parasitism in the white rust pathogen of Arabidopsis thaliana.</title>
        <authorList>
            <person name="Kemen E."/>
            <person name="Gardiner A."/>
            <person name="Schultz-Larsen T."/>
            <person name="Kemen A.C."/>
            <person name="Balmuth A.L."/>
            <person name="Robert-Seilaniantz A."/>
            <person name="Bailey K."/>
            <person name="Holub E."/>
            <person name="Studholme D.J."/>
            <person name="Maclean D."/>
            <person name="Jones J.D."/>
        </authorList>
    </citation>
    <scope>NUCLEOTIDE SEQUENCE</scope>
</reference>
<proteinExistence type="predicted"/>
<dbReference type="HOGENOM" id="CLU_875542_0_0_1"/>
<protein>
    <submittedName>
        <fullName evidence="2">Kinesinlike protein putative</fullName>
    </submittedName>
</protein>
<gene>
    <name evidence="2" type="primary">AlNc14C1599G13012</name>
    <name evidence="2" type="ORF">ALNC14_143730</name>
</gene>
<feature type="compositionally biased region" description="Low complexity" evidence="1">
    <location>
        <begin position="270"/>
        <end position="291"/>
    </location>
</feature>
<organism evidence="2">
    <name type="scientific">Albugo laibachii Nc14</name>
    <dbReference type="NCBI Taxonomy" id="890382"/>
    <lineage>
        <taxon>Eukaryota</taxon>
        <taxon>Sar</taxon>
        <taxon>Stramenopiles</taxon>
        <taxon>Oomycota</taxon>
        <taxon>Peronosporomycetes</taxon>
        <taxon>Albuginales</taxon>
        <taxon>Albuginaceae</taxon>
        <taxon>Albugo</taxon>
    </lineage>
</organism>
<evidence type="ECO:0000313" key="2">
    <source>
        <dbReference type="EMBL" id="CCA28229.1"/>
    </source>
</evidence>